<comment type="subunit">
    <text evidence="6">Part of the 50S ribosomal subunit. Contacts protein L29, and trigger factor when it is bound to the ribosome.</text>
</comment>
<accession>A0A059ZS60</accession>
<dbReference type="GO" id="GO:1990904">
    <property type="term" value="C:ribonucleoprotein complex"/>
    <property type="evidence" value="ECO:0007669"/>
    <property type="project" value="UniProtKB-KW"/>
</dbReference>
<evidence type="ECO:0000256" key="2">
    <source>
        <dbReference type="ARBA" id="ARBA00022730"/>
    </source>
</evidence>
<keyword evidence="5 6" id="KW-0687">Ribonucleoprotein</keyword>
<organism evidence="7 8">
    <name type="scientific">Acidithiobacillus caldus (strain ATCC 51756 / DSM 8584 / KU)</name>
    <dbReference type="NCBI Taxonomy" id="637389"/>
    <lineage>
        <taxon>Bacteria</taxon>
        <taxon>Pseudomonadati</taxon>
        <taxon>Pseudomonadota</taxon>
        <taxon>Acidithiobacillia</taxon>
        <taxon>Acidithiobacillales</taxon>
        <taxon>Acidithiobacillaceae</taxon>
        <taxon>Acidithiobacillus</taxon>
    </lineage>
</organism>
<keyword evidence="2 6" id="KW-0699">rRNA-binding</keyword>
<comment type="function">
    <text evidence="6">One of the early assembly proteins it binds 23S rRNA. One of the proteins that surrounds the polypeptide exit tunnel on the outside of the ribosome. Forms the main docking site for trigger factor binding to the ribosome.</text>
</comment>
<dbReference type="NCBIfam" id="NF004366">
    <property type="entry name" value="PRK05738.3-2"/>
    <property type="match status" value="1"/>
</dbReference>
<dbReference type="KEGG" id="acz:Acaty_c0620"/>
<dbReference type="Gene3D" id="3.30.70.330">
    <property type="match status" value="1"/>
</dbReference>
<evidence type="ECO:0000256" key="6">
    <source>
        <dbReference type="HAMAP-Rule" id="MF_01369"/>
    </source>
</evidence>
<dbReference type="GO" id="GO:0006412">
    <property type="term" value="P:translation"/>
    <property type="evidence" value="ECO:0007669"/>
    <property type="project" value="UniProtKB-UniRule"/>
</dbReference>
<evidence type="ECO:0000313" key="7">
    <source>
        <dbReference type="EMBL" id="AIA54500.1"/>
    </source>
</evidence>
<dbReference type="eggNOG" id="COG0089">
    <property type="taxonomic scope" value="Bacteria"/>
</dbReference>
<evidence type="ECO:0000256" key="3">
    <source>
        <dbReference type="ARBA" id="ARBA00022884"/>
    </source>
</evidence>
<dbReference type="RefSeq" id="WP_004870727.1">
    <property type="nucleotide sequence ID" value="NZ_CP005986.1"/>
</dbReference>
<dbReference type="HOGENOM" id="CLU_037562_3_1_6"/>
<gene>
    <name evidence="6" type="primary">rplW</name>
    <name evidence="7" type="ORF">Acaty_c0620</name>
</gene>
<evidence type="ECO:0000313" key="8">
    <source>
        <dbReference type="Proteomes" id="UP000005522"/>
    </source>
</evidence>
<reference evidence="7 8" key="1">
    <citation type="journal article" date="2009" name="J. Bacteriol.">
        <title>Draft genome sequence of the extremely acidophilic bacterium Acidithiobacillus caldus ATCC 51756 reveals metabolic versatility in the genus Acidithiobacillus.</title>
        <authorList>
            <person name="Valdes J."/>
            <person name="Quatrini R."/>
            <person name="Hallberg K."/>
            <person name="Dopson M."/>
            <person name="Valenzuela P.D."/>
            <person name="Holmes D.S."/>
        </authorList>
    </citation>
    <scope>NUCLEOTIDE SEQUENCE [LARGE SCALE GENOMIC DNA]</scope>
    <source>
        <strain evidence="8">ATCC 51756 / DSM 8584 / KU</strain>
    </source>
</reference>
<evidence type="ECO:0000256" key="5">
    <source>
        <dbReference type="ARBA" id="ARBA00023274"/>
    </source>
</evidence>
<dbReference type="InterPro" id="IPR013025">
    <property type="entry name" value="Ribosomal_uL23-like"/>
</dbReference>
<evidence type="ECO:0000256" key="1">
    <source>
        <dbReference type="ARBA" id="ARBA00006700"/>
    </source>
</evidence>
<dbReference type="GeneID" id="92930635"/>
<dbReference type="Pfam" id="PF00276">
    <property type="entry name" value="Ribosomal_L23"/>
    <property type="match status" value="1"/>
</dbReference>
<dbReference type="HAMAP" id="MF_01369_B">
    <property type="entry name" value="Ribosomal_uL23_B"/>
    <property type="match status" value="1"/>
</dbReference>
<dbReference type="SUPFAM" id="SSF54189">
    <property type="entry name" value="Ribosomal proteins S24e, L23 and L15e"/>
    <property type="match status" value="1"/>
</dbReference>
<name>A0A059ZS60_ACICK</name>
<dbReference type="PANTHER" id="PTHR11620">
    <property type="entry name" value="60S RIBOSOMAL PROTEIN L23A"/>
    <property type="match status" value="1"/>
</dbReference>
<evidence type="ECO:0000256" key="4">
    <source>
        <dbReference type="ARBA" id="ARBA00022980"/>
    </source>
</evidence>
<dbReference type="AlphaFoldDB" id="A0A059ZS60"/>
<dbReference type="EMBL" id="CP005986">
    <property type="protein sequence ID" value="AIA54500.1"/>
    <property type="molecule type" value="Genomic_DNA"/>
</dbReference>
<dbReference type="Proteomes" id="UP000005522">
    <property type="component" value="Chromosome"/>
</dbReference>
<dbReference type="NCBIfam" id="NF004363">
    <property type="entry name" value="PRK05738.2-4"/>
    <property type="match status" value="1"/>
</dbReference>
<keyword evidence="3 6" id="KW-0694">RNA-binding</keyword>
<dbReference type="GO" id="GO:0019843">
    <property type="term" value="F:rRNA binding"/>
    <property type="evidence" value="ECO:0007669"/>
    <property type="project" value="UniProtKB-UniRule"/>
</dbReference>
<dbReference type="GO" id="GO:0003735">
    <property type="term" value="F:structural constituent of ribosome"/>
    <property type="evidence" value="ECO:0007669"/>
    <property type="project" value="InterPro"/>
</dbReference>
<dbReference type="InterPro" id="IPR012678">
    <property type="entry name" value="Ribosomal_uL23/eL15/eS24_sf"/>
</dbReference>
<proteinExistence type="inferred from homology"/>
<dbReference type="InterPro" id="IPR012677">
    <property type="entry name" value="Nucleotide-bd_a/b_plait_sf"/>
</dbReference>
<keyword evidence="4 6" id="KW-0689">Ribosomal protein</keyword>
<comment type="similarity">
    <text evidence="1 6">Belongs to the universal ribosomal protein uL23 family.</text>
</comment>
<sequence length="97" mass="10933">MNPDRKYLVLLAPIISEKSTMVQQKANQYVFRVARDAKKLEIKAAVEAMFRVDVASVQTCNYAGKEKRMGRHVGRRSAWKKAYVRLADGASIDFGIA</sequence>
<dbReference type="GO" id="GO:0005840">
    <property type="term" value="C:ribosome"/>
    <property type="evidence" value="ECO:0007669"/>
    <property type="project" value="UniProtKB-KW"/>
</dbReference>
<dbReference type="FunFam" id="3.30.70.330:FF:000001">
    <property type="entry name" value="50S ribosomal protein L23"/>
    <property type="match status" value="1"/>
</dbReference>
<protein>
    <recommendedName>
        <fullName evidence="6">Large ribosomal subunit protein uL23</fullName>
    </recommendedName>
</protein>
<dbReference type="NCBIfam" id="NF004359">
    <property type="entry name" value="PRK05738.1-3"/>
    <property type="match status" value="1"/>
</dbReference>